<reference evidence="1" key="1">
    <citation type="journal article" date="2021" name="Environ. Microbiol.">
        <title>Gene family expansions and transcriptome signatures uncover fungal adaptations to wood decay.</title>
        <authorList>
            <person name="Hage H."/>
            <person name="Miyauchi S."/>
            <person name="Viragh M."/>
            <person name="Drula E."/>
            <person name="Min B."/>
            <person name="Chaduli D."/>
            <person name="Navarro D."/>
            <person name="Favel A."/>
            <person name="Norest M."/>
            <person name="Lesage-Meessen L."/>
            <person name="Balint B."/>
            <person name="Merenyi Z."/>
            <person name="de Eugenio L."/>
            <person name="Morin E."/>
            <person name="Martinez A.T."/>
            <person name="Baldrian P."/>
            <person name="Stursova M."/>
            <person name="Martinez M.J."/>
            <person name="Novotny C."/>
            <person name="Magnuson J.K."/>
            <person name="Spatafora J.W."/>
            <person name="Maurice S."/>
            <person name="Pangilinan J."/>
            <person name="Andreopoulos W."/>
            <person name="LaButti K."/>
            <person name="Hundley H."/>
            <person name="Na H."/>
            <person name="Kuo A."/>
            <person name="Barry K."/>
            <person name="Lipzen A."/>
            <person name="Henrissat B."/>
            <person name="Riley R."/>
            <person name="Ahrendt S."/>
            <person name="Nagy L.G."/>
            <person name="Grigoriev I.V."/>
            <person name="Martin F."/>
            <person name="Rosso M.N."/>
        </authorList>
    </citation>
    <scope>NUCLEOTIDE SEQUENCE</scope>
    <source>
        <strain evidence="1">CBS 384.51</strain>
    </source>
</reference>
<evidence type="ECO:0000313" key="1">
    <source>
        <dbReference type="EMBL" id="KAI0085243.1"/>
    </source>
</evidence>
<dbReference type="Proteomes" id="UP001055072">
    <property type="component" value="Unassembled WGS sequence"/>
</dbReference>
<dbReference type="EMBL" id="MU274933">
    <property type="protein sequence ID" value="KAI0085243.1"/>
    <property type="molecule type" value="Genomic_DNA"/>
</dbReference>
<accession>A0ACB8TT47</accession>
<comment type="caution">
    <text evidence="1">The sequence shown here is derived from an EMBL/GenBank/DDBJ whole genome shotgun (WGS) entry which is preliminary data.</text>
</comment>
<proteinExistence type="predicted"/>
<organism evidence="1 2">
    <name type="scientific">Irpex rosettiformis</name>
    <dbReference type="NCBI Taxonomy" id="378272"/>
    <lineage>
        <taxon>Eukaryota</taxon>
        <taxon>Fungi</taxon>
        <taxon>Dikarya</taxon>
        <taxon>Basidiomycota</taxon>
        <taxon>Agaricomycotina</taxon>
        <taxon>Agaricomycetes</taxon>
        <taxon>Polyporales</taxon>
        <taxon>Irpicaceae</taxon>
        <taxon>Irpex</taxon>
    </lineage>
</organism>
<sequence length="532" mass="57881">MTNTSQRLTALFPHLRSPAALSAAATHVPVPHRQAGWTYESTKTVLELLKDNHQKWHIFFNDRGFHNHASHHLLAIYALGANKELLEAAYATHVAYMKPAIFPPGGDKVETIINDSNWKDYVDDEHYYRAYLAYFSAKLTEGPNAIQQVLEKYVMSADANIVPGKNGKAPLMLSRFMAGLLHPYIHAGYGVEFEIPGLVAEALAQTMAHKVEGASLFNEKLFQGDGIADITAKLATTAISSSGEKTAPHALNILSRIASDPNFAPSALGLPAPIGSGEELADIIARVASDKLLVYIEQWSQDLSANVSADVLRAKVEEIVWMNATIYGVAGWAGRVQGADPKKEFNADFLLMHIVTSALFLPPFMNTLSPKSAALLLRTYFGFSLIVYLLQGRPSFPIAEFYKATDALPSGPEAPPKFVKDTLPPQKNPNPWNQIVQTTLVHPNEHLCKLQRALLHFAEQYGGTAPGAFVSATEGAGSALTGAEALDGTLFLRVAKLTADRLGWMREGQEVGGWDRGGFLRGLDSTVASQNL</sequence>
<protein>
    <submittedName>
        <fullName evidence="1">Uncharacterized protein</fullName>
    </submittedName>
</protein>
<gene>
    <name evidence="1" type="ORF">BDY19DRAFT_1059708</name>
</gene>
<keyword evidence="2" id="KW-1185">Reference proteome</keyword>
<name>A0ACB8TT47_9APHY</name>
<evidence type="ECO:0000313" key="2">
    <source>
        <dbReference type="Proteomes" id="UP001055072"/>
    </source>
</evidence>